<accession>A0A0A9BKD8</accession>
<reference evidence="1" key="2">
    <citation type="journal article" date="2015" name="Data Brief">
        <title>Shoot transcriptome of the giant reed, Arundo donax.</title>
        <authorList>
            <person name="Barrero R.A."/>
            <person name="Guerrero F.D."/>
            <person name="Moolhuijzen P."/>
            <person name="Goolsby J.A."/>
            <person name="Tidwell J."/>
            <person name="Bellgard S.E."/>
            <person name="Bellgard M.I."/>
        </authorList>
    </citation>
    <scope>NUCLEOTIDE SEQUENCE</scope>
    <source>
        <tissue evidence="1">Shoot tissue taken approximately 20 cm above the soil surface</tissue>
    </source>
</reference>
<sequence>MSQRLVQEPLKHHEFETEYQNKETTTPDTVQCYHPTTQQYKHNKQPAYETETRQCKGMHILLITS</sequence>
<evidence type="ECO:0000313" key="1">
    <source>
        <dbReference type="EMBL" id="JAD62588.1"/>
    </source>
</evidence>
<dbReference type="EMBL" id="GBRH01235307">
    <property type="protein sequence ID" value="JAD62588.1"/>
    <property type="molecule type" value="Transcribed_RNA"/>
</dbReference>
<proteinExistence type="predicted"/>
<organism evidence="1">
    <name type="scientific">Arundo donax</name>
    <name type="common">Giant reed</name>
    <name type="synonym">Donax arundinaceus</name>
    <dbReference type="NCBI Taxonomy" id="35708"/>
    <lineage>
        <taxon>Eukaryota</taxon>
        <taxon>Viridiplantae</taxon>
        <taxon>Streptophyta</taxon>
        <taxon>Embryophyta</taxon>
        <taxon>Tracheophyta</taxon>
        <taxon>Spermatophyta</taxon>
        <taxon>Magnoliopsida</taxon>
        <taxon>Liliopsida</taxon>
        <taxon>Poales</taxon>
        <taxon>Poaceae</taxon>
        <taxon>PACMAD clade</taxon>
        <taxon>Arundinoideae</taxon>
        <taxon>Arundineae</taxon>
        <taxon>Arundo</taxon>
    </lineage>
</organism>
<protein>
    <submittedName>
        <fullName evidence="1">Uncharacterized protein</fullName>
    </submittedName>
</protein>
<name>A0A0A9BKD8_ARUDO</name>
<dbReference type="AlphaFoldDB" id="A0A0A9BKD8"/>
<reference evidence="1" key="1">
    <citation type="submission" date="2014-09" db="EMBL/GenBank/DDBJ databases">
        <authorList>
            <person name="Magalhaes I.L.F."/>
            <person name="Oliveira U."/>
            <person name="Santos F.R."/>
            <person name="Vidigal T.H.D.A."/>
            <person name="Brescovit A.D."/>
            <person name="Santos A.J."/>
        </authorList>
    </citation>
    <scope>NUCLEOTIDE SEQUENCE</scope>
    <source>
        <tissue evidence="1">Shoot tissue taken approximately 20 cm above the soil surface</tissue>
    </source>
</reference>